<dbReference type="PROSITE" id="PS50853">
    <property type="entry name" value="FN3"/>
    <property type="match status" value="1"/>
</dbReference>
<dbReference type="SMART" id="SM00060">
    <property type="entry name" value="FN3"/>
    <property type="match status" value="1"/>
</dbReference>
<proteinExistence type="predicted"/>
<evidence type="ECO:0000256" key="3">
    <source>
        <dbReference type="ARBA" id="ARBA00023157"/>
    </source>
</evidence>
<reference evidence="8" key="1">
    <citation type="submission" date="2021-03" db="EMBL/GenBank/DDBJ databases">
        <authorList>
            <person name="Bekaert M."/>
        </authorList>
    </citation>
    <scope>NUCLEOTIDE SEQUENCE</scope>
</reference>
<dbReference type="GO" id="GO:0005886">
    <property type="term" value="C:plasma membrane"/>
    <property type="evidence" value="ECO:0007669"/>
    <property type="project" value="TreeGrafter"/>
</dbReference>
<feature type="domain" description="Ig-like" evidence="6">
    <location>
        <begin position="5"/>
        <end position="90"/>
    </location>
</feature>
<evidence type="ECO:0000256" key="1">
    <source>
        <dbReference type="ARBA" id="ARBA00004479"/>
    </source>
</evidence>
<evidence type="ECO:0000259" key="7">
    <source>
        <dbReference type="PROSITE" id="PS50853"/>
    </source>
</evidence>
<protein>
    <submittedName>
        <fullName evidence="8">IGSF9B</fullName>
    </submittedName>
</protein>
<dbReference type="PANTHER" id="PTHR11640">
    <property type="entry name" value="NEPHRIN"/>
    <property type="match status" value="1"/>
</dbReference>
<evidence type="ECO:0000313" key="9">
    <source>
        <dbReference type="Proteomes" id="UP000683360"/>
    </source>
</evidence>
<keyword evidence="3" id="KW-1015">Disulfide bond</keyword>
<dbReference type="InterPro" id="IPR036179">
    <property type="entry name" value="Ig-like_dom_sf"/>
</dbReference>
<dbReference type="SUPFAM" id="SSF48726">
    <property type="entry name" value="Immunoglobulin"/>
    <property type="match status" value="2"/>
</dbReference>
<dbReference type="InterPro" id="IPR007110">
    <property type="entry name" value="Ig-like_dom"/>
</dbReference>
<evidence type="ECO:0000256" key="2">
    <source>
        <dbReference type="ARBA" id="ARBA00023136"/>
    </source>
</evidence>
<evidence type="ECO:0000256" key="4">
    <source>
        <dbReference type="ARBA" id="ARBA00023180"/>
    </source>
</evidence>
<evidence type="ECO:0000313" key="8">
    <source>
        <dbReference type="EMBL" id="CAG2241245.1"/>
    </source>
</evidence>
<dbReference type="Gene3D" id="2.60.40.10">
    <property type="entry name" value="Immunoglobulins"/>
    <property type="match status" value="3"/>
</dbReference>
<dbReference type="OrthoDB" id="9355041at2759"/>
<feature type="domain" description="Ig-like" evidence="6">
    <location>
        <begin position="92"/>
        <end position="193"/>
    </location>
</feature>
<dbReference type="EMBL" id="CAJPWZ010002581">
    <property type="protein sequence ID" value="CAG2241245.1"/>
    <property type="molecule type" value="Genomic_DNA"/>
</dbReference>
<keyword evidence="9" id="KW-1185">Reference proteome</keyword>
<name>A0A8S3UG17_MYTED</name>
<dbReference type="InterPro" id="IPR003961">
    <property type="entry name" value="FN3_dom"/>
</dbReference>
<keyword evidence="4" id="KW-0325">Glycoprotein</keyword>
<evidence type="ECO:0000256" key="5">
    <source>
        <dbReference type="ARBA" id="ARBA00023319"/>
    </source>
</evidence>
<keyword evidence="5" id="KW-0393">Immunoglobulin domain</keyword>
<dbReference type="Proteomes" id="UP000683360">
    <property type="component" value="Unassembled WGS sequence"/>
</dbReference>
<dbReference type="SUPFAM" id="SSF49265">
    <property type="entry name" value="Fibronectin type III"/>
    <property type="match status" value="1"/>
</dbReference>
<dbReference type="GO" id="GO:0005911">
    <property type="term" value="C:cell-cell junction"/>
    <property type="evidence" value="ECO:0007669"/>
    <property type="project" value="TreeGrafter"/>
</dbReference>
<dbReference type="AlphaFoldDB" id="A0A8S3UG17"/>
<dbReference type="PANTHER" id="PTHR11640:SF31">
    <property type="entry name" value="IRREGULAR CHIASM C-ROUGHEST PROTEIN-RELATED"/>
    <property type="match status" value="1"/>
</dbReference>
<evidence type="ECO:0000259" key="6">
    <source>
        <dbReference type="PROSITE" id="PS50835"/>
    </source>
</evidence>
<feature type="domain" description="Fibronectin type-III" evidence="7">
    <location>
        <begin position="191"/>
        <end position="289"/>
    </location>
</feature>
<dbReference type="InterPro" id="IPR036116">
    <property type="entry name" value="FN3_sf"/>
</dbReference>
<comment type="subcellular location">
    <subcellularLocation>
        <location evidence="1">Membrane</location>
        <topology evidence="1">Single-pass type I membrane protein</topology>
    </subcellularLocation>
</comment>
<dbReference type="GO" id="GO:0050839">
    <property type="term" value="F:cell adhesion molecule binding"/>
    <property type="evidence" value="ECO:0007669"/>
    <property type="project" value="TreeGrafter"/>
</dbReference>
<dbReference type="PROSITE" id="PS50835">
    <property type="entry name" value="IG_LIKE"/>
    <property type="match status" value="2"/>
</dbReference>
<dbReference type="CDD" id="cd00096">
    <property type="entry name" value="Ig"/>
    <property type="match status" value="1"/>
</dbReference>
<dbReference type="InterPro" id="IPR013783">
    <property type="entry name" value="Ig-like_fold"/>
</dbReference>
<dbReference type="Pfam" id="PF13927">
    <property type="entry name" value="Ig_3"/>
    <property type="match status" value="1"/>
</dbReference>
<dbReference type="InterPro" id="IPR051275">
    <property type="entry name" value="Cell_adhesion_signaling"/>
</dbReference>
<dbReference type="GO" id="GO:0098609">
    <property type="term" value="P:cell-cell adhesion"/>
    <property type="evidence" value="ECO:0007669"/>
    <property type="project" value="TreeGrafter"/>
</dbReference>
<organism evidence="8 9">
    <name type="scientific">Mytilus edulis</name>
    <name type="common">Blue mussel</name>
    <dbReference type="NCBI Taxonomy" id="6550"/>
    <lineage>
        <taxon>Eukaryota</taxon>
        <taxon>Metazoa</taxon>
        <taxon>Spiralia</taxon>
        <taxon>Lophotrochozoa</taxon>
        <taxon>Mollusca</taxon>
        <taxon>Bivalvia</taxon>
        <taxon>Autobranchia</taxon>
        <taxon>Pteriomorphia</taxon>
        <taxon>Mytilida</taxon>
        <taxon>Mytiloidea</taxon>
        <taxon>Mytilidae</taxon>
        <taxon>Mytilinae</taxon>
        <taxon>Mytilus</taxon>
    </lineage>
</organism>
<dbReference type="SMART" id="SM00408">
    <property type="entry name" value="IGc2"/>
    <property type="match status" value="1"/>
</dbReference>
<accession>A0A8S3UG17</accession>
<gene>
    <name evidence="8" type="ORF">MEDL_53488</name>
</gene>
<keyword evidence="2" id="KW-0472">Membrane</keyword>
<dbReference type="CDD" id="cd00063">
    <property type="entry name" value="FN3"/>
    <property type="match status" value="1"/>
</dbReference>
<sequence length="377" mass="42551">MNIFKKISVILCFNYHITGPINSGETLHVTCSISGGNPLAILTWNCSGTAINKSSEKSAFLDIAFTVGQQDDGTICTCFASHLIATYNATAEKVVSLKVYYNTSVTEVTVLNGSTFSENLTAILRCQVTGNPLPNVTWYFLSNETKQILQRQHRIVESSYTINTTNCMHTGIYECATENTVNGTKVMNRVPIAPVHIYVICKTKSLHVLWMSEFNGGREQTFFVEYWISLQPNNKSRSGPVMDLGESTSIKYDIKGLLPRTNYSVRILASNANGISVSEKVECLTDLENAVEETTTERDNSWREVQTYEELTVQRTAPHIIGNSRREYENTDIKDNGMLKGFMFNVMLYNKRLPFLKTGFRLTTYNCIYYVCRKCYT</sequence>
<dbReference type="Pfam" id="PF00041">
    <property type="entry name" value="fn3"/>
    <property type="match status" value="1"/>
</dbReference>
<dbReference type="InterPro" id="IPR003598">
    <property type="entry name" value="Ig_sub2"/>
</dbReference>
<comment type="caution">
    <text evidence="8">The sequence shown here is derived from an EMBL/GenBank/DDBJ whole genome shotgun (WGS) entry which is preliminary data.</text>
</comment>